<reference evidence="9 10" key="1">
    <citation type="journal article" date="2014" name="J. Microbiol.">
        <title>Diaminobutyricibacter tongyongensis gen. nov., sp. nov. and Homoserinibacter gongjuensis gen. nov., sp. nov. belong to the family Microbacteriaceae.</title>
        <authorList>
            <person name="Kim S.J."/>
            <person name="Ahn J.H."/>
            <person name="Weon H.Y."/>
            <person name="Hamada M."/>
            <person name="Suzuki K."/>
            <person name="Kwon S.W."/>
        </authorList>
    </citation>
    <scope>NUCLEOTIDE SEQUENCE [LARGE SCALE GENOMIC DNA]</scope>
    <source>
        <strain evidence="9 10">NBRC 108724</strain>
    </source>
</reference>
<dbReference type="PANTHER" id="PTHR43045:SF1">
    <property type="entry name" value="SHIKIMATE TRANSPORTER"/>
    <property type="match status" value="1"/>
</dbReference>
<dbReference type="InterPro" id="IPR011701">
    <property type="entry name" value="MFS"/>
</dbReference>
<dbReference type="Proteomes" id="UP000474967">
    <property type="component" value="Unassembled WGS sequence"/>
</dbReference>
<feature type="transmembrane region" description="Helical" evidence="7">
    <location>
        <begin position="122"/>
        <end position="142"/>
    </location>
</feature>
<dbReference type="InterPro" id="IPR005828">
    <property type="entry name" value="MFS_sugar_transport-like"/>
</dbReference>
<feature type="transmembrane region" description="Helical" evidence="7">
    <location>
        <begin position="318"/>
        <end position="336"/>
    </location>
</feature>
<dbReference type="Gene3D" id="1.20.1250.20">
    <property type="entry name" value="MFS general substrate transporter like domains"/>
    <property type="match status" value="2"/>
</dbReference>
<keyword evidence="4 7" id="KW-0812">Transmembrane</keyword>
<accession>A0A6L9XYM9</accession>
<evidence type="ECO:0000313" key="9">
    <source>
        <dbReference type="EMBL" id="NEN06549.1"/>
    </source>
</evidence>
<feature type="transmembrane region" description="Helical" evidence="7">
    <location>
        <begin position="198"/>
        <end position="219"/>
    </location>
</feature>
<comment type="caution">
    <text evidence="9">The sequence shown here is derived from an EMBL/GenBank/DDBJ whole genome shotgun (WGS) entry which is preliminary data.</text>
</comment>
<dbReference type="Pfam" id="PF00083">
    <property type="entry name" value="Sugar_tr"/>
    <property type="match status" value="1"/>
</dbReference>
<name>A0A6L9XYM9_9MICO</name>
<keyword evidence="6 7" id="KW-0472">Membrane</keyword>
<feature type="domain" description="Major facilitator superfamily (MFS) profile" evidence="8">
    <location>
        <begin position="25"/>
        <end position="435"/>
    </location>
</feature>
<dbReference type="GO" id="GO:0005886">
    <property type="term" value="C:plasma membrane"/>
    <property type="evidence" value="ECO:0007669"/>
    <property type="project" value="UniProtKB-SubCell"/>
</dbReference>
<evidence type="ECO:0000256" key="3">
    <source>
        <dbReference type="ARBA" id="ARBA00022475"/>
    </source>
</evidence>
<evidence type="ECO:0000256" key="5">
    <source>
        <dbReference type="ARBA" id="ARBA00022989"/>
    </source>
</evidence>
<dbReference type="InterPro" id="IPR020846">
    <property type="entry name" value="MFS_dom"/>
</dbReference>
<evidence type="ECO:0000256" key="7">
    <source>
        <dbReference type="SAM" id="Phobius"/>
    </source>
</evidence>
<feature type="transmembrane region" description="Helical" evidence="7">
    <location>
        <begin position="342"/>
        <end position="365"/>
    </location>
</feature>
<dbReference type="RefSeq" id="WP_163289954.1">
    <property type="nucleotide sequence ID" value="NZ_JAAGWY010000002.1"/>
</dbReference>
<feature type="transmembrane region" description="Helical" evidence="7">
    <location>
        <begin position="40"/>
        <end position="59"/>
    </location>
</feature>
<dbReference type="PANTHER" id="PTHR43045">
    <property type="entry name" value="SHIKIMATE TRANSPORTER"/>
    <property type="match status" value="1"/>
</dbReference>
<evidence type="ECO:0000259" key="8">
    <source>
        <dbReference type="PROSITE" id="PS50850"/>
    </source>
</evidence>
<keyword evidence="5 7" id="KW-1133">Transmembrane helix</keyword>
<comment type="subcellular location">
    <subcellularLocation>
        <location evidence="1">Cell membrane</location>
        <topology evidence="1">Multi-pass membrane protein</topology>
    </subcellularLocation>
</comment>
<dbReference type="GO" id="GO:0022857">
    <property type="term" value="F:transmembrane transporter activity"/>
    <property type="evidence" value="ECO:0007669"/>
    <property type="project" value="InterPro"/>
</dbReference>
<evidence type="ECO:0000313" key="10">
    <source>
        <dbReference type="Proteomes" id="UP000474967"/>
    </source>
</evidence>
<feature type="transmembrane region" description="Helical" evidence="7">
    <location>
        <begin position="377"/>
        <end position="397"/>
    </location>
</feature>
<feature type="transmembrane region" description="Helical" evidence="7">
    <location>
        <begin position="289"/>
        <end position="311"/>
    </location>
</feature>
<dbReference type="AlphaFoldDB" id="A0A6L9XYM9"/>
<gene>
    <name evidence="9" type="ORF">G3T36_11785</name>
</gene>
<dbReference type="InterPro" id="IPR036259">
    <property type="entry name" value="MFS_trans_sf"/>
</dbReference>
<proteinExistence type="predicted"/>
<dbReference type="InterPro" id="IPR005829">
    <property type="entry name" value="Sugar_transporter_CS"/>
</dbReference>
<evidence type="ECO:0000256" key="1">
    <source>
        <dbReference type="ARBA" id="ARBA00004651"/>
    </source>
</evidence>
<keyword evidence="3" id="KW-1003">Cell membrane</keyword>
<dbReference type="SUPFAM" id="SSF103473">
    <property type="entry name" value="MFS general substrate transporter"/>
    <property type="match status" value="1"/>
</dbReference>
<dbReference type="PROSITE" id="PS50850">
    <property type="entry name" value="MFS"/>
    <property type="match status" value="1"/>
</dbReference>
<feature type="transmembrane region" description="Helical" evidence="7">
    <location>
        <begin position="163"/>
        <end position="186"/>
    </location>
</feature>
<evidence type="ECO:0000256" key="4">
    <source>
        <dbReference type="ARBA" id="ARBA00022692"/>
    </source>
</evidence>
<protein>
    <submittedName>
        <fullName evidence="9">MHS family MFS transporter</fullName>
    </submittedName>
</protein>
<evidence type="ECO:0000256" key="2">
    <source>
        <dbReference type="ARBA" id="ARBA00022448"/>
    </source>
</evidence>
<feature type="transmembrane region" description="Helical" evidence="7">
    <location>
        <begin position="98"/>
        <end position="116"/>
    </location>
</feature>
<dbReference type="EMBL" id="JAAGWY010000002">
    <property type="protein sequence ID" value="NEN06549.1"/>
    <property type="molecule type" value="Genomic_DNA"/>
</dbReference>
<keyword evidence="10" id="KW-1185">Reference proteome</keyword>
<feature type="transmembrane region" description="Helical" evidence="7">
    <location>
        <begin position="252"/>
        <end position="269"/>
    </location>
</feature>
<dbReference type="PROSITE" id="PS00217">
    <property type="entry name" value="SUGAR_TRANSPORT_2"/>
    <property type="match status" value="1"/>
</dbReference>
<evidence type="ECO:0000256" key="6">
    <source>
        <dbReference type="ARBA" id="ARBA00023136"/>
    </source>
</evidence>
<keyword evidence="2" id="KW-0813">Transport</keyword>
<feature type="transmembrane region" description="Helical" evidence="7">
    <location>
        <begin position="65"/>
        <end position="86"/>
    </location>
</feature>
<organism evidence="9 10">
    <name type="scientific">Leifsonia tongyongensis</name>
    <dbReference type="NCBI Taxonomy" id="1268043"/>
    <lineage>
        <taxon>Bacteria</taxon>
        <taxon>Bacillati</taxon>
        <taxon>Actinomycetota</taxon>
        <taxon>Actinomycetes</taxon>
        <taxon>Micrococcales</taxon>
        <taxon>Microbacteriaceae</taxon>
        <taxon>Leifsonia</taxon>
    </lineage>
</organism>
<sequence>MSSSATLTFSETDRPGITPGTARRVTIASFIGTALESYDFYLFAYFSAFFVAPLFFAPLGTFGGILAAFLTIAAGFVIRPLGAIVFGHLGDRIGRRATLLITITIMGVSTGLVGLLPTYAVAGWFGAIALVLLRLIQGLSLGGEWGGSILLATEYANPKRRGFYASLPQLGSPVGSILSAAVFIVLPLMLTQSQIAEWGWRIPFLTAIPLLLVSLYLRWSIDETPVFKQLVATNSRDRFPLADVLRNSPGPFVIAIGAAILGIGSYSLMNTYMVSYGTTTLGFSFNDLLIATTIGGLLQLVTIPLFGVWATRIGSARVVAIGAIGTLLITFPMYWYLQYATFPILVATMIIGGTLPTLSWAGLGGLMSDLFPSRNRYSALSVAYSIAALLTAFIPAITEILAHATGSAWWHPGIVLAIMSVITLVAAGFAARRKPIIDELPLPAPAEAAPAAV</sequence>
<feature type="transmembrane region" description="Helical" evidence="7">
    <location>
        <begin position="409"/>
        <end position="431"/>
    </location>
</feature>
<dbReference type="Pfam" id="PF07690">
    <property type="entry name" value="MFS_1"/>
    <property type="match status" value="1"/>
</dbReference>